<feature type="region of interest" description="Disordered" evidence="4">
    <location>
        <begin position="1"/>
        <end position="49"/>
    </location>
</feature>
<dbReference type="Proteomes" id="UP000664521">
    <property type="component" value="Unassembled WGS sequence"/>
</dbReference>
<feature type="compositionally biased region" description="Basic and acidic residues" evidence="4">
    <location>
        <begin position="232"/>
        <end position="241"/>
    </location>
</feature>
<feature type="region of interest" description="Disordered" evidence="4">
    <location>
        <begin position="232"/>
        <end position="252"/>
    </location>
</feature>
<evidence type="ECO:0000256" key="2">
    <source>
        <dbReference type="ARBA" id="ARBA00007643"/>
    </source>
</evidence>
<dbReference type="OrthoDB" id="5627at2759"/>
<dbReference type="InterPro" id="IPR010756">
    <property type="entry name" value="Tls1-like"/>
</dbReference>
<proteinExistence type="inferred from homology"/>
<evidence type="ECO:0000256" key="3">
    <source>
        <dbReference type="ARBA" id="ARBA00023242"/>
    </source>
</evidence>
<reference evidence="5" key="1">
    <citation type="submission" date="2021-03" db="EMBL/GenBank/DDBJ databases">
        <authorList>
            <person name="Tagirdzhanova G."/>
        </authorList>
    </citation>
    <scope>NUCLEOTIDE SEQUENCE</scope>
</reference>
<protein>
    <recommendedName>
        <fullName evidence="7">Hepatocellular carcinoma-associated antigen 59-domain-containing protein</fullName>
    </recommendedName>
</protein>
<evidence type="ECO:0000256" key="4">
    <source>
        <dbReference type="SAM" id="MobiDB-lite"/>
    </source>
</evidence>
<evidence type="ECO:0000313" key="5">
    <source>
        <dbReference type="EMBL" id="CAF9906987.1"/>
    </source>
</evidence>
<dbReference type="Pfam" id="PF07052">
    <property type="entry name" value="Hep_59"/>
    <property type="match status" value="1"/>
</dbReference>
<comment type="caution">
    <text evidence="5">The sequence shown here is derived from an EMBL/GenBank/DDBJ whole genome shotgun (WGS) entry which is preliminary data.</text>
</comment>
<evidence type="ECO:0008006" key="7">
    <source>
        <dbReference type="Google" id="ProtNLM"/>
    </source>
</evidence>
<keyword evidence="3" id="KW-0539">Nucleus</keyword>
<accession>A0A8H3EJL7</accession>
<dbReference type="GO" id="GO:0000398">
    <property type="term" value="P:mRNA splicing, via spliceosome"/>
    <property type="evidence" value="ECO:0007669"/>
    <property type="project" value="TreeGrafter"/>
</dbReference>
<feature type="compositionally biased region" description="Basic and acidic residues" evidence="4">
    <location>
        <begin position="338"/>
        <end position="349"/>
    </location>
</feature>
<name>A0A8H3EJL7_9LECA</name>
<evidence type="ECO:0000313" key="6">
    <source>
        <dbReference type="Proteomes" id="UP000664521"/>
    </source>
</evidence>
<feature type="compositionally biased region" description="Basic residues" evidence="4">
    <location>
        <begin position="13"/>
        <end position="22"/>
    </location>
</feature>
<comment type="similarity">
    <text evidence="2">Belongs to the TLS1 family.</text>
</comment>
<evidence type="ECO:0000256" key="1">
    <source>
        <dbReference type="ARBA" id="ARBA00004123"/>
    </source>
</evidence>
<dbReference type="PANTHER" id="PTHR13486:SF2">
    <property type="entry name" value="SPLICING FACTOR C9ORF78"/>
    <property type="match status" value="1"/>
</dbReference>
<gene>
    <name evidence="5" type="ORF">HETSPECPRED_007012</name>
</gene>
<dbReference type="AlphaFoldDB" id="A0A8H3EJL7"/>
<keyword evidence="6" id="KW-1185">Reference proteome</keyword>
<dbReference type="PANTHER" id="PTHR13486">
    <property type="entry name" value="TELOMERE LENGTH AND SILENCING PROTEIN 1 TLS1 FAMILY MEMBER"/>
    <property type="match status" value="1"/>
</dbReference>
<comment type="subcellular location">
    <subcellularLocation>
        <location evidence="1">Nucleus</location>
    </subcellularLocation>
</comment>
<feature type="region of interest" description="Disordered" evidence="4">
    <location>
        <begin position="299"/>
        <end position="349"/>
    </location>
</feature>
<organism evidence="5 6">
    <name type="scientific">Heterodermia speciosa</name>
    <dbReference type="NCBI Taxonomy" id="116794"/>
    <lineage>
        <taxon>Eukaryota</taxon>
        <taxon>Fungi</taxon>
        <taxon>Dikarya</taxon>
        <taxon>Ascomycota</taxon>
        <taxon>Pezizomycotina</taxon>
        <taxon>Lecanoromycetes</taxon>
        <taxon>OSLEUM clade</taxon>
        <taxon>Lecanoromycetidae</taxon>
        <taxon>Caliciales</taxon>
        <taxon>Physciaceae</taxon>
        <taxon>Heterodermia</taxon>
    </lineage>
</organism>
<dbReference type="EMBL" id="CAJPDS010000005">
    <property type="protein sequence ID" value="CAF9906987.1"/>
    <property type="molecule type" value="Genomic_DNA"/>
</dbReference>
<sequence>MEDSPGLSAPPPFKKRKFHRKRTGSEDEMPDNARISDSQSPPPPTESLTLDELISRNSEASLIQIQEQQSAPLSLAELLRQRKALQRRRGGIGFTNTSTNSSSALPTAQIKHLDPEEQNPPTAFVTVADRFAPQTGQVADVDQHMMAYIDSELAKRRQGQNTLTHASHVDGFGGQLASNTIDATVRRQPAALGKLHEIDLGPDATLTNIARTEAARRRLEGGVPEVEEEVGKVRLGRDGKPRRNRRRRNSDDVKRDKIVEEVMKESKIDIYDEPEADVADDDQAADDRVAEQFRREFMDAVSQRRQRTSQTAKKAGQGAVEDSHRGPKLGGSRSARAAMRELQEKAKKK</sequence>
<dbReference type="GO" id="GO:0005681">
    <property type="term" value="C:spliceosomal complex"/>
    <property type="evidence" value="ECO:0007669"/>
    <property type="project" value="TreeGrafter"/>
</dbReference>